<organism evidence="1 2">
    <name type="scientific">Psychromicrobium silvestre</name>
    <dbReference type="NCBI Taxonomy" id="1645614"/>
    <lineage>
        <taxon>Bacteria</taxon>
        <taxon>Bacillati</taxon>
        <taxon>Actinomycetota</taxon>
        <taxon>Actinomycetes</taxon>
        <taxon>Micrococcales</taxon>
        <taxon>Micrococcaceae</taxon>
        <taxon>Psychromicrobium</taxon>
    </lineage>
</organism>
<dbReference type="AlphaFoldDB" id="A0A7Y9LUG7"/>
<dbReference type="EMBL" id="JACBYQ010000002">
    <property type="protein sequence ID" value="NYE95843.1"/>
    <property type="molecule type" value="Genomic_DNA"/>
</dbReference>
<accession>A0A7Y9LUG7</accession>
<dbReference type="Proteomes" id="UP000521748">
    <property type="component" value="Unassembled WGS sequence"/>
</dbReference>
<dbReference type="Gene3D" id="1.50.10.20">
    <property type="match status" value="1"/>
</dbReference>
<evidence type="ECO:0000313" key="1">
    <source>
        <dbReference type="EMBL" id="NYE95843.1"/>
    </source>
</evidence>
<keyword evidence="2" id="KW-1185">Reference proteome</keyword>
<dbReference type="RefSeq" id="WP_179389574.1">
    <property type="nucleotide sequence ID" value="NZ_JACBYQ010000002.1"/>
</dbReference>
<protein>
    <submittedName>
        <fullName evidence="1">Putative alpha-1,6-mannanase (GH76 family)</fullName>
    </submittedName>
</protein>
<proteinExistence type="predicted"/>
<evidence type="ECO:0000313" key="2">
    <source>
        <dbReference type="Proteomes" id="UP000521748"/>
    </source>
</evidence>
<dbReference type="PANTHER" id="PTHR47791">
    <property type="entry name" value="MEIOTICALLY UP-REGULATED GENE 191 PROTEIN"/>
    <property type="match status" value="1"/>
</dbReference>
<dbReference type="InterPro" id="IPR005198">
    <property type="entry name" value="Glyco_hydro_76"/>
</dbReference>
<dbReference type="GO" id="GO:0005975">
    <property type="term" value="P:carbohydrate metabolic process"/>
    <property type="evidence" value="ECO:0007669"/>
    <property type="project" value="InterPro"/>
</dbReference>
<reference evidence="1 2" key="1">
    <citation type="submission" date="2020-07" db="EMBL/GenBank/DDBJ databases">
        <title>Sequencing the genomes of 1000 actinobacteria strains.</title>
        <authorList>
            <person name="Klenk H.-P."/>
        </authorList>
    </citation>
    <scope>NUCLEOTIDE SEQUENCE [LARGE SCALE GENOMIC DNA]</scope>
    <source>
        <strain evidence="1 2">DSM 102047</strain>
    </source>
</reference>
<dbReference type="InterPro" id="IPR008928">
    <property type="entry name" value="6-hairpin_glycosidase_sf"/>
</dbReference>
<comment type="caution">
    <text evidence="1">The sequence shown here is derived from an EMBL/GenBank/DDBJ whole genome shotgun (WGS) entry which is preliminary data.</text>
</comment>
<dbReference type="PANTHER" id="PTHR47791:SF3">
    <property type="entry name" value="MEIOTICALLY UP-REGULATED GENE 191 PROTEIN"/>
    <property type="match status" value="1"/>
</dbReference>
<name>A0A7Y9LUG7_9MICC</name>
<sequence length="358" mass="39657">MTSAQQWASRAASAAEAVDLRFGHRLLGLPGTWLGRISTGTRSGTEWHYWWQAHYLDCLIDAGWREFQTAGSAASRNILKKAKAFPRTIWLRNFFRLRNSYFDDMAWLALASLRANALTRKAEGKPFPQARAIRRVLGKQLHSALSTELGGGMYWSKRRDYKNSAVNGPGALYFARTGDGPLAQRILDWMRRELWQAELGLYIDGVHLRASGPEREDTIWSYNQGPVLAALCALPTTDNLDHAAELILGVERGLCQDGVLRLHGEGDPGLFTGILVRHLATAARQELLPPASRAAARRMVLNTAEALWASRSAAGPALFSKDLQLSADRSYPPGSAVPLSVQLQAWMIFEMAYRLASA</sequence>
<dbReference type="InterPro" id="IPR053169">
    <property type="entry name" value="MUG_Protein"/>
</dbReference>
<gene>
    <name evidence="1" type="ORF">FHU41_002093</name>
</gene>
<dbReference type="SUPFAM" id="SSF48208">
    <property type="entry name" value="Six-hairpin glycosidases"/>
    <property type="match status" value="1"/>
</dbReference>
<dbReference type="Pfam" id="PF03663">
    <property type="entry name" value="Glyco_hydro_76"/>
    <property type="match status" value="1"/>
</dbReference>